<dbReference type="Gene3D" id="3.50.50.60">
    <property type="entry name" value="FAD/NAD(P)-binding domain"/>
    <property type="match status" value="3"/>
</dbReference>
<reference evidence="8" key="1">
    <citation type="journal article" date="2019" name="Int. J. Syst. Evol. Microbiol.">
        <title>The Global Catalogue of Microorganisms (GCM) 10K type strain sequencing project: providing services to taxonomists for standard genome sequencing and annotation.</title>
        <authorList>
            <consortium name="The Broad Institute Genomics Platform"/>
            <consortium name="The Broad Institute Genome Sequencing Center for Infectious Disease"/>
            <person name="Wu L."/>
            <person name="Ma J."/>
        </authorList>
    </citation>
    <scope>NUCLEOTIDE SEQUENCE [LARGE SCALE GENOMIC DNA]</scope>
    <source>
        <strain evidence="8">CCM 7855</strain>
    </source>
</reference>
<dbReference type="InterPro" id="IPR036188">
    <property type="entry name" value="FAD/NAD-bd_sf"/>
</dbReference>
<dbReference type="Pfam" id="PF00743">
    <property type="entry name" value="FMO-like"/>
    <property type="match status" value="1"/>
</dbReference>
<gene>
    <name evidence="7" type="ORF">GCM10007298_37700</name>
</gene>
<comment type="cofactor">
    <cofactor evidence="1">
        <name>FAD</name>
        <dbReference type="ChEBI" id="CHEBI:57692"/>
    </cofactor>
</comment>
<dbReference type="PANTHER" id="PTHR43872:SF1">
    <property type="entry name" value="MONOOXYGENASE, PUTATIVE (AFU_ORTHOLOGUE AFUA_8G02570)-RELATED"/>
    <property type="match status" value="1"/>
</dbReference>
<comment type="similarity">
    <text evidence="2">Belongs to the FAD-binding monooxygenase family.</text>
</comment>
<evidence type="ECO:0000256" key="5">
    <source>
        <dbReference type="ARBA" id="ARBA00023002"/>
    </source>
</evidence>
<evidence type="ECO:0000256" key="4">
    <source>
        <dbReference type="ARBA" id="ARBA00022827"/>
    </source>
</evidence>
<protein>
    <submittedName>
        <fullName evidence="7">Flavin-binding monooxygenase</fullName>
    </submittedName>
</protein>
<keyword evidence="3" id="KW-0285">Flavoprotein</keyword>
<keyword evidence="4" id="KW-0274">FAD</keyword>
<dbReference type="RefSeq" id="WP_188491846.1">
    <property type="nucleotide sequence ID" value="NZ_BMCS01000003.1"/>
</dbReference>
<comment type="caution">
    <text evidence="7">The sequence shown here is derived from an EMBL/GenBank/DDBJ whole genome shotgun (WGS) entry which is preliminary data.</text>
</comment>
<accession>A0ABQ1V717</accession>
<name>A0ABQ1V717_9NOCA</name>
<proteinExistence type="inferred from homology"/>
<dbReference type="SUPFAM" id="SSF51905">
    <property type="entry name" value="FAD/NAD(P)-binding domain"/>
    <property type="match status" value="1"/>
</dbReference>
<sequence length="497" mass="54770">MTSTQPECVDVVVVGAGLSGVGAAHHVREAFPDGSCVVLEARERIGGTWDLFRYPGVRCDSDMQSLSYRFRPWSSSDSIVSGADIREYIEQTAADDGTDARIRFGHKVIRADFCTETATWTVVALRGHTAVEFTCRFLYLCTGYYDYERGHTPELPGQSEFTGPVVHPQQWPADLDHAGKRVVVIGSGATAITLVPALAETAAHVVMLQRSPTYVMAFPRRDTLDERLGRVIGPRRAAGLTRWKNIAIDTALYHSCKRWPTYMRSVIRKENAAQLPSDFDLDRHFTPRYDPWDQRMCLAPDGDIFAVLSDGRASIVTDVIDEITSDGVALASGEHLDADILVTATGLQMLAFGAIDIAVDGAAVAPSETLTYKGMMLSGVPNLVFTIGYTNASWTLKADLVGEHFRRMVAHMDARGFDHFVPVRPDDMAEEPLLDCEANYILRSIDTFPRAGTRSPWQLGMSYFHDIVALRYARLGDPAMRFARSARASGRIGSVPS</sequence>
<keyword evidence="6 7" id="KW-0503">Monooxygenase</keyword>
<dbReference type="Pfam" id="PF13450">
    <property type="entry name" value="NAD_binding_8"/>
    <property type="match status" value="1"/>
</dbReference>
<evidence type="ECO:0000256" key="2">
    <source>
        <dbReference type="ARBA" id="ARBA00010139"/>
    </source>
</evidence>
<evidence type="ECO:0000256" key="3">
    <source>
        <dbReference type="ARBA" id="ARBA00022630"/>
    </source>
</evidence>
<dbReference type="Proteomes" id="UP000632454">
    <property type="component" value="Unassembled WGS sequence"/>
</dbReference>
<dbReference type="InterPro" id="IPR051820">
    <property type="entry name" value="FAD-binding_MO"/>
</dbReference>
<dbReference type="EMBL" id="BMCS01000003">
    <property type="protein sequence ID" value="GGF38471.1"/>
    <property type="molecule type" value="Genomic_DNA"/>
</dbReference>
<evidence type="ECO:0000256" key="1">
    <source>
        <dbReference type="ARBA" id="ARBA00001974"/>
    </source>
</evidence>
<evidence type="ECO:0000256" key="6">
    <source>
        <dbReference type="ARBA" id="ARBA00023033"/>
    </source>
</evidence>
<evidence type="ECO:0000313" key="8">
    <source>
        <dbReference type="Proteomes" id="UP000632454"/>
    </source>
</evidence>
<keyword evidence="5" id="KW-0560">Oxidoreductase</keyword>
<organism evidence="7 8">
    <name type="scientific">Williamsia phyllosphaerae</name>
    <dbReference type="NCBI Taxonomy" id="885042"/>
    <lineage>
        <taxon>Bacteria</taxon>
        <taxon>Bacillati</taxon>
        <taxon>Actinomycetota</taxon>
        <taxon>Actinomycetes</taxon>
        <taxon>Mycobacteriales</taxon>
        <taxon>Nocardiaceae</taxon>
        <taxon>Williamsia</taxon>
    </lineage>
</organism>
<evidence type="ECO:0000313" key="7">
    <source>
        <dbReference type="EMBL" id="GGF38471.1"/>
    </source>
</evidence>
<dbReference type="InterPro" id="IPR020946">
    <property type="entry name" value="Flavin_mOase-like"/>
</dbReference>
<dbReference type="PANTHER" id="PTHR43872">
    <property type="entry name" value="MONOOXYGENASE, PUTATIVE (AFU_ORTHOLOGUE AFUA_8G02570)-RELATED"/>
    <property type="match status" value="1"/>
</dbReference>
<keyword evidence="8" id="KW-1185">Reference proteome</keyword>
<dbReference type="PRINTS" id="PR00411">
    <property type="entry name" value="PNDRDTASEI"/>
</dbReference>
<dbReference type="GO" id="GO:0004497">
    <property type="term" value="F:monooxygenase activity"/>
    <property type="evidence" value="ECO:0007669"/>
    <property type="project" value="UniProtKB-KW"/>
</dbReference>